<keyword evidence="1" id="KW-0812">Transmembrane</keyword>
<keyword evidence="1" id="KW-1133">Transmembrane helix</keyword>
<dbReference type="Proteomes" id="UP000244128">
    <property type="component" value="Unassembled WGS sequence"/>
</dbReference>
<organism evidence="2 3">
    <name type="scientific">Nitrosomonas oligotropha</name>
    <dbReference type="NCBI Taxonomy" id="42354"/>
    <lineage>
        <taxon>Bacteria</taxon>
        <taxon>Pseudomonadati</taxon>
        <taxon>Pseudomonadota</taxon>
        <taxon>Betaproteobacteria</taxon>
        <taxon>Nitrosomonadales</taxon>
        <taxon>Nitrosomonadaceae</taxon>
        <taxon>Nitrosomonas</taxon>
    </lineage>
</organism>
<accession>A0A2T5HY93</accession>
<evidence type="ECO:0000313" key="2">
    <source>
        <dbReference type="EMBL" id="PTQ76448.1"/>
    </source>
</evidence>
<dbReference type="AlphaFoldDB" id="A0A2T5HY93"/>
<evidence type="ECO:0000313" key="3">
    <source>
        <dbReference type="Proteomes" id="UP000244128"/>
    </source>
</evidence>
<proteinExistence type="predicted"/>
<name>A0A2T5HY93_9PROT</name>
<comment type="caution">
    <text evidence="2">The sequence shown here is derived from an EMBL/GenBank/DDBJ whole genome shotgun (WGS) entry which is preliminary data.</text>
</comment>
<protein>
    <submittedName>
        <fullName evidence="2">Uncharacterized protein</fullName>
    </submittedName>
</protein>
<evidence type="ECO:0000256" key="1">
    <source>
        <dbReference type="SAM" id="Phobius"/>
    </source>
</evidence>
<gene>
    <name evidence="2" type="ORF">C8R26_11741</name>
</gene>
<keyword evidence="1" id="KW-0472">Membrane</keyword>
<dbReference type="EMBL" id="QAOI01000017">
    <property type="protein sequence ID" value="PTQ76448.1"/>
    <property type="molecule type" value="Genomic_DNA"/>
</dbReference>
<reference evidence="2 3" key="1">
    <citation type="submission" date="2018-04" db="EMBL/GenBank/DDBJ databases">
        <title>Active sludge and wastewater microbial communities from Klosterneuburg, Austria.</title>
        <authorList>
            <person name="Wagner M."/>
        </authorList>
    </citation>
    <scope>NUCLEOTIDE SEQUENCE [LARGE SCALE GENOMIC DNA]</scope>
    <source>
        <strain evidence="2 3">Nm49</strain>
    </source>
</reference>
<feature type="transmembrane region" description="Helical" evidence="1">
    <location>
        <begin position="75"/>
        <end position="94"/>
    </location>
</feature>
<dbReference type="RefSeq" id="WP_107803706.1">
    <property type="nucleotide sequence ID" value="NZ_QAOI01000017.1"/>
</dbReference>
<sequence>MAYLYQGKCLDTVQRLHESVAAACPPVSGNYSLQCTPSAAQVDIVATDIFSAATYASVLVPSQIPCDVSLLDQTAFFWQLAGVLVAGFAVRAIIKAFQ</sequence>